<proteinExistence type="predicted"/>
<reference evidence="2" key="1">
    <citation type="submission" date="2023-07" db="EMBL/GenBank/DDBJ databases">
        <title>Chromosome-level genome assembly of Artemia franciscana.</title>
        <authorList>
            <person name="Jo E."/>
        </authorList>
    </citation>
    <scope>NUCLEOTIDE SEQUENCE</scope>
    <source>
        <tissue evidence="2">Whole body</tissue>
    </source>
</reference>
<protein>
    <submittedName>
        <fullName evidence="2">Uncharacterized protein</fullName>
    </submittedName>
</protein>
<gene>
    <name evidence="2" type="ORF">QYM36_004678</name>
</gene>
<evidence type="ECO:0000313" key="3">
    <source>
        <dbReference type="Proteomes" id="UP001187531"/>
    </source>
</evidence>
<dbReference type="Proteomes" id="UP001187531">
    <property type="component" value="Unassembled WGS sequence"/>
</dbReference>
<organism evidence="2 3">
    <name type="scientific">Artemia franciscana</name>
    <name type="common">Brine shrimp</name>
    <name type="synonym">Artemia sanfranciscana</name>
    <dbReference type="NCBI Taxonomy" id="6661"/>
    <lineage>
        <taxon>Eukaryota</taxon>
        <taxon>Metazoa</taxon>
        <taxon>Ecdysozoa</taxon>
        <taxon>Arthropoda</taxon>
        <taxon>Crustacea</taxon>
        <taxon>Branchiopoda</taxon>
        <taxon>Anostraca</taxon>
        <taxon>Artemiidae</taxon>
        <taxon>Artemia</taxon>
    </lineage>
</organism>
<keyword evidence="3" id="KW-1185">Reference proteome</keyword>
<accession>A0AA88I3H7</accession>
<name>A0AA88I3H7_ARTSF</name>
<evidence type="ECO:0000313" key="2">
    <source>
        <dbReference type="EMBL" id="KAK2720874.1"/>
    </source>
</evidence>
<sequence length="73" mass="8301">MPIRYVCDSTRQCPDGWFCILGTCFTKEAIPERSIPKTDDEESDSPLDENVPPTYPIEVNLNPRPGPLRGKMY</sequence>
<dbReference type="AlphaFoldDB" id="A0AA88I3H7"/>
<evidence type="ECO:0000256" key="1">
    <source>
        <dbReference type="SAM" id="MobiDB-lite"/>
    </source>
</evidence>
<feature type="region of interest" description="Disordered" evidence="1">
    <location>
        <begin position="31"/>
        <end position="73"/>
    </location>
</feature>
<comment type="caution">
    <text evidence="2">The sequence shown here is derived from an EMBL/GenBank/DDBJ whole genome shotgun (WGS) entry which is preliminary data.</text>
</comment>
<dbReference type="EMBL" id="JAVRJZ010000007">
    <property type="protein sequence ID" value="KAK2720874.1"/>
    <property type="molecule type" value="Genomic_DNA"/>
</dbReference>